<dbReference type="PRINTS" id="PR00081">
    <property type="entry name" value="GDHRDH"/>
</dbReference>
<gene>
    <name evidence="4" type="ORF">OA57_08005</name>
</gene>
<dbReference type="OrthoDB" id="9806974at2"/>
<evidence type="ECO:0000256" key="2">
    <source>
        <dbReference type="ARBA" id="ARBA00023002"/>
    </source>
</evidence>
<dbReference type="AlphaFoldDB" id="A0A0A3AQF1"/>
<dbReference type="CDD" id="cd05233">
    <property type="entry name" value="SDR_c"/>
    <property type="match status" value="1"/>
</dbReference>
<evidence type="ECO:0000256" key="1">
    <source>
        <dbReference type="ARBA" id="ARBA00006484"/>
    </source>
</evidence>
<protein>
    <submittedName>
        <fullName evidence="4">Oxidoreductase</fullName>
    </submittedName>
</protein>
<dbReference type="PROSITE" id="PS00061">
    <property type="entry name" value="ADH_SHORT"/>
    <property type="match status" value="1"/>
</dbReference>
<dbReference type="STRING" id="505317.OA57_08005"/>
<keyword evidence="5" id="KW-1185">Reference proteome</keyword>
<dbReference type="SUPFAM" id="SSF51735">
    <property type="entry name" value="NAD(P)-binding Rossmann-fold domains"/>
    <property type="match status" value="1"/>
</dbReference>
<dbReference type="PANTHER" id="PTHR43008:SF7">
    <property type="entry name" value="SHORT CHAIN DEHYDROGENASE_REDUCTASE (AFU_ORTHOLOGUE AFUA_2G00830)"/>
    <property type="match status" value="1"/>
</dbReference>
<evidence type="ECO:0000313" key="4">
    <source>
        <dbReference type="EMBL" id="KGQ70007.1"/>
    </source>
</evidence>
<keyword evidence="2" id="KW-0560">Oxidoreductase</keyword>
<dbReference type="InterPro" id="IPR036291">
    <property type="entry name" value="NAD(P)-bd_dom_sf"/>
</dbReference>
<dbReference type="InterPro" id="IPR002347">
    <property type="entry name" value="SDR_fam"/>
</dbReference>
<dbReference type="PANTHER" id="PTHR43008">
    <property type="entry name" value="BENZIL REDUCTASE"/>
    <property type="match status" value="1"/>
</dbReference>
<evidence type="ECO:0000256" key="3">
    <source>
        <dbReference type="RuleBase" id="RU000363"/>
    </source>
</evidence>
<dbReference type="RefSeq" id="WP_034616062.1">
    <property type="nucleotide sequence ID" value="NZ_JSUM01000013.1"/>
</dbReference>
<sequence>MKQDILQPGRAAVITGAANGIGAALAHKLAGFGMRLCLFDRDAAALNTLAATLNTETEAVVGDVASSDDLTRLRDTAFGRFGETALLINNAGILAGAGPWGEMAAWRRQLEVNLFAIVQAQALFVPPMLAQSGRSAVVNLGSKEGITTPPGNAAYSVAKAGVKVLTEQLAHELRQTAGDKISAHLLVPGYTWTPMNFPDQDLRRPADKPDEPWTAAQVADYFADRFTQGDFYLICPDNAVSAELDAKRIQWAADDMIHNRPALSRWHPDWQARFAEWVQS</sequence>
<dbReference type="PRINTS" id="PR00080">
    <property type="entry name" value="SDRFAMILY"/>
</dbReference>
<reference evidence="4 5" key="1">
    <citation type="submission" date="2014-11" db="EMBL/GenBank/DDBJ databases">
        <title>Draft genome sequence of Chelonobacter oris 1662T, associated with respiratory disease in Hermann's Tortoises.</title>
        <authorList>
            <person name="Kudirkiene E."/>
            <person name="Hansen M.J."/>
            <person name="Bojesen A.M."/>
        </authorList>
    </citation>
    <scope>NUCLEOTIDE SEQUENCE [LARGE SCALE GENOMIC DNA]</scope>
    <source>
        <strain evidence="4 5">1662</strain>
    </source>
</reference>
<dbReference type="EMBL" id="JSUM01000013">
    <property type="protein sequence ID" value="KGQ70007.1"/>
    <property type="molecule type" value="Genomic_DNA"/>
</dbReference>
<proteinExistence type="inferred from homology"/>
<organism evidence="4 5">
    <name type="scientific">Chelonobacter oris</name>
    <dbReference type="NCBI Taxonomy" id="505317"/>
    <lineage>
        <taxon>Bacteria</taxon>
        <taxon>Pseudomonadati</taxon>
        <taxon>Pseudomonadota</taxon>
        <taxon>Gammaproteobacteria</taxon>
        <taxon>Pasteurellales</taxon>
        <taxon>Pasteurellaceae</taxon>
        <taxon>Chelonobacter</taxon>
    </lineage>
</organism>
<dbReference type="InterPro" id="IPR020904">
    <property type="entry name" value="Sc_DH/Rdtase_CS"/>
</dbReference>
<name>A0A0A3AQF1_9PAST</name>
<dbReference type="GO" id="GO:0050664">
    <property type="term" value="F:oxidoreductase activity, acting on NAD(P)H, oxygen as acceptor"/>
    <property type="evidence" value="ECO:0007669"/>
    <property type="project" value="TreeGrafter"/>
</dbReference>
<evidence type="ECO:0000313" key="5">
    <source>
        <dbReference type="Proteomes" id="UP000030380"/>
    </source>
</evidence>
<dbReference type="Gene3D" id="3.40.50.720">
    <property type="entry name" value="NAD(P)-binding Rossmann-like Domain"/>
    <property type="match status" value="1"/>
</dbReference>
<comment type="caution">
    <text evidence="4">The sequence shown here is derived from an EMBL/GenBank/DDBJ whole genome shotgun (WGS) entry which is preliminary data.</text>
</comment>
<accession>A0A0A3AQF1</accession>
<dbReference type="Pfam" id="PF00106">
    <property type="entry name" value="adh_short"/>
    <property type="match status" value="1"/>
</dbReference>
<comment type="similarity">
    <text evidence="1 3">Belongs to the short-chain dehydrogenases/reductases (SDR) family.</text>
</comment>
<dbReference type="Proteomes" id="UP000030380">
    <property type="component" value="Unassembled WGS sequence"/>
</dbReference>